<reference evidence="1 2" key="1">
    <citation type="journal article" date="2022" name="bioRxiv">
        <title>The genome of the oomycete Peronosclerospora sorghi, a cosmopolitan pathogen of maize and sorghum, is inflated with dispersed pseudogenes.</title>
        <authorList>
            <person name="Fletcher K."/>
            <person name="Martin F."/>
            <person name="Isakeit T."/>
            <person name="Cavanaugh K."/>
            <person name="Magill C."/>
            <person name="Michelmore R."/>
        </authorList>
    </citation>
    <scope>NUCLEOTIDE SEQUENCE [LARGE SCALE GENOMIC DNA]</scope>
    <source>
        <strain evidence="1">P6</strain>
    </source>
</reference>
<proteinExistence type="predicted"/>
<protein>
    <submittedName>
        <fullName evidence="1">Uncharacterized protein</fullName>
    </submittedName>
</protein>
<name>A0ACC0WI49_9STRA</name>
<evidence type="ECO:0000313" key="1">
    <source>
        <dbReference type="EMBL" id="KAI9917598.1"/>
    </source>
</evidence>
<gene>
    <name evidence="1" type="ORF">PsorP6_012753</name>
</gene>
<dbReference type="EMBL" id="CM047592">
    <property type="protein sequence ID" value="KAI9917598.1"/>
    <property type="molecule type" value="Genomic_DNA"/>
</dbReference>
<keyword evidence="2" id="KW-1185">Reference proteome</keyword>
<accession>A0ACC0WI49</accession>
<evidence type="ECO:0000313" key="2">
    <source>
        <dbReference type="Proteomes" id="UP001163321"/>
    </source>
</evidence>
<organism evidence="1 2">
    <name type="scientific">Peronosclerospora sorghi</name>
    <dbReference type="NCBI Taxonomy" id="230839"/>
    <lineage>
        <taxon>Eukaryota</taxon>
        <taxon>Sar</taxon>
        <taxon>Stramenopiles</taxon>
        <taxon>Oomycota</taxon>
        <taxon>Peronosporomycetes</taxon>
        <taxon>Peronosporales</taxon>
        <taxon>Peronosporaceae</taxon>
        <taxon>Peronosclerospora</taxon>
    </lineage>
</organism>
<dbReference type="Proteomes" id="UP001163321">
    <property type="component" value="Chromosome 13"/>
</dbReference>
<sequence length="74" mass="7830">MKPSSAFSTSLVSPCGDYSLYSRNTGSVTGSSSPSDAQDTDSAPDGSENRMMQQVSAERSDLESAVMEILKRCS</sequence>
<comment type="caution">
    <text evidence="1">The sequence shown here is derived from an EMBL/GenBank/DDBJ whole genome shotgun (WGS) entry which is preliminary data.</text>
</comment>